<evidence type="ECO:0000313" key="15">
    <source>
        <dbReference type="Proteomes" id="UP000011087"/>
    </source>
</evidence>
<evidence type="ECO:0000256" key="10">
    <source>
        <dbReference type="SAM" id="Phobius"/>
    </source>
</evidence>
<evidence type="ECO:0000256" key="2">
    <source>
        <dbReference type="ARBA" id="ARBA00008130"/>
    </source>
</evidence>
<dbReference type="Pfam" id="PF01036">
    <property type="entry name" value="Bac_rhodopsin"/>
    <property type="match status" value="1"/>
</dbReference>
<dbReference type="InterPro" id="IPR004358">
    <property type="entry name" value="Sig_transdc_His_kin-like_C"/>
</dbReference>
<dbReference type="SUPFAM" id="SSF52172">
    <property type="entry name" value="CheY-like"/>
    <property type="match status" value="1"/>
</dbReference>
<evidence type="ECO:0000313" key="14">
    <source>
        <dbReference type="EnsemblProtists" id="EKX31793"/>
    </source>
</evidence>
<feature type="region of interest" description="Disordered" evidence="9">
    <location>
        <begin position="25"/>
        <end position="60"/>
    </location>
</feature>
<keyword evidence="7 10" id="KW-0472">Membrane</keyword>
<dbReference type="GeneID" id="17288519"/>
<reference evidence="13 15" key="1">
    <citation type="journal article" date="2012" name="Nature">
        <title>Algal genomes reveal evolutionary mosaicism and the fate of nucleomorphs.</title>
        <authorList>
            <consortium name="DOE Joint Genome Institute"/>
            <person name="Curtis B.A."/>
            <person name="Tanifuji G."/>
            <person name="Burki F."/>
            <person name="Gruber A."/>
            <person name="Irimia M."/>
            <person name="Maruyama S."/>
            <person name="Arias M.C."/>
            <person name="Ball S.G."/>
            <person name="Gile G.H."/>
            <person name="Hirakawa Y."/>
            <person name="Hopkins J.F."/>
            <person name="Kuo A."/>
            <person name="Rensing S.A."/>
            <person name="Schmutz J."/>
            <person name="Symeonidi A."/>
            <person name="Elias M."/>
            <person name="Eveleigh R.J."/>
            <person name="Herman E.K."/>
            <person name="Klute M.J."/>
            <person name="Nakayama T."/>
            <person name="Obornik M."/>
            <person name="Reyes-Prieto A."/>
            <person name="Armbrust E.V."/>
            <person name="Aves S.J."/>
            <person name="Beiko R.G."/>
            <person name="Coutinho P."/>
            <person name="Dacks J.B."/>
            <person name="Durnford D.G."/>
            <person name="Fast N.M."/>
            <person name="Green B.R."/>
            <person name="Grisdale C.J."/>
            <person name="Hempel F."/>
            <person name="Henrissat B."/>
            <person name="Hoppner M.P."/>
            <person name="Ishida K."/>
            <person name="Kim E."/>
            <person name="Koreny L."/>
            <person name="Kroth P.G."/>
            <person name="Liu Y."/>
            <person name="Malik S.B."/>
            <person name="Maier U.G."/>
            <person name="McRose D."/>
            <person name="Mock T."/>
            <person name="Neilson J.A."/>
            <person name="Onodera N.T."/>
            <person name="Poole A.M."/>
            <person name="Pritham E.J."/>
            <person name="Richards T.A."/>
            <person name="Rocap G."/>
            <person name="Roy S.W."/>
            <person name="Sarai C."/>
            <person name="Schaack S."/>
            <person name="Shirato S."/>
            <person name="Slamovits C.H."/>
            <person name="Spencer D.F."/>
            <person name="Suzuki S."/>
            <person name="Worden A.Z."/>
            <person name="Zauner S."/>
            <person name="Barry K."/>
            <person name="Bell C."/>
            <person name="Bharti A.K."/>
            <person name="Crow J.A."/>
            <person name="Grimwood J."/>
            <person name="Kramer R."/>
            <person name="Lindquist E."/>
            <person name="Lucas S."/>
            <person name="Salamov A."/>
            <person name="McFadden G.I."/>
            <person name="Lane C.E."/>
            <person name="Keeling P.J."/>
            <person name="Gray M.W."/>
            <person name="Grigoriev I.V."/>
            <person name="Archibald J.M."/>
        </authorList>
    </citation>
    <scope>NUCLEOTIDE SEQUENCE</scope>
    <source>
        <strain evidence="13 15">CCMP2712</strain>
    </source>
</reference>
<dbReference type="PRINTS" id="PR00344">
    <property type="entry name" value="BCTRLSENSOR"/>
</dbReference>
<gene>
    <name evidence="13" type="ORF">GUITHDRAFT_122016</name>
</gene>
<dbReference type="STRING" id="905079.L1I6C2"/>
<evidence type="ECO:0000259" key="12">
    <source>
        <dbReference type="PROSITE" id="PS50110"/>
    </source>
</evidence>
<evidence type="ECO:0000256" key="4">
    <source>
        <dbReference type="ARBA" id="ARBA00022692"/>
    </source>
</evidence>
<dbReference type="PANTHER" id="PTHR45339:SF1">
    <property type="entry name" value="HYBRID SIGNAL TRANSDUCTION HISTIDINE KINASE J"/>
    <property type="match status" value="1"/>
</dbReference>
<dbReference type="Gene3D" id="3.40.50.2300">
    <property type="match status" value="1"/>
</dbReference>
<dbReference type="Proteomes" id="UP000011087">
    <property type="component" value="Unassembled WGS sequence"/>
</dbReference>
<dbReference type="Pfam" id="PF00072">
    <property type="entry name" value="Response_reg"/>
    <property type="match status" value="1"/>
</dbReference>
<evidence type="ECO:0008006" key="16">
    <source>
        <dbReference type="Google" id="ProtNLM"/>
    </source>
</evidence>
<name>L1I6C2_GUITC</name>
<evidence type="ECO:0000256" key="8">
    <source>
        <dbReference type="PROSITE-ProRule" id="PRU00169"/>
    </source>
</evidence>
<dbReference type="Gene3D" id="1.20.1070.10">
    <property type="entry name" value="Rhodopsin 7-helix transmembrane proteins"/>
    <property type="match status" value="1"/>
</dbReference>
<evidence type="ECO:0000256" key="1">
    <source>
        <dbReference type="ARBA" id="ARBA00004141"/>
    </source>
</evidence>
<accession>L1I6C2</accession>
<keyword evidence="3 8" id="KW-0597">Phosphoprotein</keyword>
<dbReference type="SMART" id="SM00387">
    <property type="entry name" value="HATPase_c"/>
    <property type="match status" value="1"/>
</dbReference>
<keyword evidence="6" id="KW-0902">Two-component regulatory system</keyword>
<evidence type="ECO:0000256" key="3">
    <source>
        <dbReference type="ARBA" id="ARBA00022553"/>
    </source>
</evidence>
<keyword evidence="5 10" id="KW-1133">Transmembrane helix</keyword>
<feature type="transmembrane region" description="Helical" evidence="10">
    <location>
        <begin position="105"/>
        <end position="125"/>
    </location>
</feature>
<proteinExistence type="inferred from homology"/>
<organism evidence="13">
    <name type="scientific">Guillardia theta (strain CCMP2712)</name>
    <name type="common">Cryptophyte</name>
    <dbReference type="NCBI Taxonomy" id="905079"/>
    <lineage>
        <taxon>Eukaryota</taxon>
        <taxon>Cryptophyceae</taxon>
        <taxon>Pyrenomonadales</taxon>
        <taxon>Geminigeraceae</taxon>
        <taxon>Guillardia</taxon>
    </lineage>
</organism>
<evidence type="ECO:0000256" key="6">
    <source>
        <dbReference type="ARBA" id="ARBA00023012"/>
    </source>
</evidence>
<feature type="transmembrane region" description="Helical" evidence="10">
    <location>
        <begin position="275"/>
        <end position="293"/>
    </location>
</feature>
<dbReference type="CDD" id="cd00082">
    <property type="entry name" value="HisKA"/>
    <property type="match status" value="1"/>
</dbReference>
<dbReference type="PaxDb" id="55529-EKX31793"/>
<comment type="similarity">
    <text evidence="2">Belongs to the archaeal/bacterial/fungal opsin family.</text>
</comment>
<dbReference type="SUPFAM" id="SSF47384">
    <property type="entry name" value="Homodimeric domain of signal transducing histidine kinase"/>
    <property type="match status" value="1"/>
</dbReference>
<evidence type="ECO:0000256" key="5">
    <source>
        <dbReference type="ARBA" id="ARBA00022989"/>
    </source>
</evidence>
<feature type="transmembrane region" description="Helical" evidence="10">
    <location>
        <begin position="184"/>
        <end position="208"/>
    </location>
</feature>
<comment type="subcellular location">
    <subcellularLocation>
        <location evidence="1">Membrane</location>
        <topology evidence="1">Multi-pass membrane protein</topology>
    </subcellularLocation>
</comment>
<dbReference type="SMART" id="SM00388">
    <property type="entry name" value="HisKA"/>
    <property type="match status" value="1"/>
</dbReference>
<feature type="transmembrane region" description="Helical" evidence="10">
    <location>
        <begin position="149"/>
        <end position="172"/>
    </location>
</feature>
<dbReference type="InterPro" id="IPR001425">
    <property type="entry name" value="Arc/bac/fun_rhodopsins"/>
</dbReference>
<dbReference type="GO" id="GO:0016020">
    <property type="term" value="C:membrane"/>
    <property type="evidence" value="ECO:0007669"/>
    <property type="project" value="UniProtKB-SubCell"/>
</dbReference>
<dbReference type="SUPFAM" id="SSF55874">
    <property type="entry name" value="ATPase domain of HSP90 chaperone/DNA topoisomerase II/histidine kinase"/>
    <property type="match status" value="1"/>
</dbReference>
<dbReference type="PROSITE" id="PS50109">
    <property type="entry name" value="HIS_KIN"/>
    <property type="match status" value="1"/>
</dbReference>
<evidence type="ECO:0000256" key="7">
    <source>
        <dbReference type="ARBA" id="ARBA00023136"/>
    </source>
</evidence>
<dbReference type="InterPro" id="IPR005467">
    <property type="entry name" value="His_kinase_dom"/>
</dbReference>
<dbReference type="InterPro" id="IPR003594">
    <property type="entry name" value="HATPase_dom"/>
</dbReference>
<feature type="transmembrane region" description="Helical" evidence="10">
    <location>
        <begin position="324"/>
        <end position="345"/>
    </location>
</feature>
<dbReference type="CDD" id="cd16922">
    <property type="entry name" value="HATPase_EvgS-ArcB-TorS-like"/>
    <property type="match status" value="1"/>
</dbReference>
<dbReference type="InterPro" id="IPR003661">
    <property type="entry name" value="HisK_dim/P_dom"/>
</dbReference>
<keyword evidence="15" id="KW-1185">Reference proteome</keyword>
<reference evidence="15" key="2">
    <citation type="submission" date="2012-11" db="EMBL/GenBank/DDBJ databases">
        <authorList>
            <person name="Kuo A."/>
            <person name="Curtis B.A."/>
            <person name="Tanifuji G."/>
            <person name="Burki F."/>
            <person name="Gruber A."/>
            <person name="Irimia M."/>
            <person name="Maruyama S."/>
            <person name="Arias M.C."/>
            <person name="Ball S.G."/>
            <person name="Gile G.H."/>
            <person name="Hirakawa Y."/>
            <person name="Hopkins J.F."/>
            <person name="Rensing S.A."/>
            <person name="Schmutz J."/>
            <person name="Symeonidi A."/>
            <person name="Elias M."/>
            <person name="Eveleigh R.J."/>
            <person name="Herman E.K."/>
            <person name="Klute M.J."/>
            <person name="Nakayama T."/>
            <person name="Obornik M."/>
            <person name="Reyes-Prieto A."/>
            <person name="Armbrust E.V."/>
            <person name="Aves S.J."/>
            <person name="Beiko R.G."/>
            <person name="Coutinho P."/>
            <person name="Dacks J.B."/>
            <person name="Durnford D.G."/>
            <person name="Fast N.M."/>
            <person name="Green B.R."/>
            <person name="Grisdale C."/>
            <person name="Hempe F."/>
            <person name="Henrissat B."/>
            <person name="Hoppner M.P."/>
            <person name="Ishida K.-I."/>
            <person name="Kim E."/>
            <person name="Koreny L."/>
            <person name="Kroth P.G."/>
            <person name="Liu Y."/>
            <person name="Malik S.-B."/>
            <person name="Maier U.G."/>
            <person name="McRose D."/>
            <person name="Mock T."/>
            <person name="Neilson J.A."/>
            <person name="Onodera N.T."/>
            <person name="Poole A.M."/>
            <person name="Pritham E.J."/>
            <person name="Richards T.A."/>
            <person name="Rocap G."/>
            <person name="Roy S.W."/>
            <person name="Sarai C."/>
            <person name="Schaack S."/>
            <person name="Shirato S."/>
            <person name="Slamovits C.H."/>
            <person name="Spencer D.F."/>
            <person name="Suzuki S."/>
            <person name="Worden A.Z."/>
            <person name="Zauner S."/>
            <person name="Barry K."/>
            <person name="Bell C."/>
            <person name="Bharti A.K."/>
            <person name="Crow J.A."/>
            <person name="Grimwood J."/>
            <person name="Kramer R."/>
            <person name="Lindquist E."/>
            <person name="Lucas S."/>
            <person name="Salamov A."/>
            <person name="McFadden G.I."/>
            <person name="Lane C.E."/>
            <person name="Keeling P.J."/>
            <person name="Gray M.W."/>
            <person name="Grigoriev I.V."/>
            <person name="Archibald J.M."/>
        </authorList>
    </citation>
    <scope>NUCLEOTIDE SEQUENCE</scope>
    <source>
        <strain evidence="15">CCMP2712</strain>
    </source>
</reference>
<dbReference type="CDD" id="cd17546">
    <property type="entry name" value="REC_hyHK_CKI1_RcsC-like"/>
    <property type="match status" value="1"/>
</dbReference>
<dbReference type="InterPro" id="IPR036890">
    <property type="entry name" value="HATPase_C_sf"/>
</dbReference>
<dbReference type="Pfam" id="PF02518">
    <property type="entry name" value="HATPase_c"/>
    <property type="match status" value="1"/>
</dbReference>
<dbReference type="OrthoDB" id="10266508at2759"/>
<dbReference type="HOGENOM" id="CLU_316730_0_0_1"/>
<dbReference type="RefSeq" id="XP_005818773.1">
    <property type="nucleotide sequence ID" value="XM_005818716.1"/>
</dbReference>
<feature type="domain" description="Histidine kinase" evidence="11">
    <location>
        <begin position="426"/>
        <end position="680"/>
    </location>
</feature>
<evidence type="ECO:0000313" key="13">
    <source>
        <dbReference type="EMBL" id="EKX31793.1"/>
    </source>
</evidence>
<evidence type="ECO:0000259" key="11">
    <source>
        <dbReference type="PROSITE" id="PS50109"/>
    </source>
</evidence>
<dbReference type="KEGG" id="gtt:GUITHDRAFT_122016"/>
<dbReference type="OMA" id="IIECMGG"/>
<dbReference type="EMBL" id="JH993236">
    <property type="protein sequence ID" value="EKX31793.1"/>
    <property type="molecule type" value="Genomic_DNA"/>
</dbReference>
<keyword evidence="4 10" id="KW-0812">Transmembrane</keyword>
<dbReference type="GO" id="GO:0000155">
    <property type="term" value="F:phosphorelay sensor kinase activity"/>
    <property type="evidence" value="ECO:0007669"/>
    <property type="project" value="InterPro"/>
</dbReference>
<feature type="modified residue" description="4-aspartylphosphate" evidence="8">
    <location>
        <position position="921"/>
    </location>
</feature>
<dbReference type="InterPro" id="IPR011006">
    <property type="entry name" value="CheY-like_superfamily"/>
</dbReference>
<dbReference type="Gene3D" id="1.10.287.130">
    <property type="match status" value="1"/>
</dbReference>
<dbReference type="PROSITE" id="PS50110">
    <property type="entry name" value="RESPONSE_REGULATORY"/>
    <property type="match status" value="1"/>
</dbReference>
<dbReference type="Pfam" id="PF00512">
    <property type="entry name" value="HisKA"/>
    <property type="match status" value="1"/>
</dbReference>
<dbReference type="PANTHER" id="PTHR45339">
    <property type="entry name" value="HYBRID SIGNAL TRANSDUCTION HISTIDINE KINASE J"/>
    <property type="match status" value="1"/>
</dbReference>
<evidence type="ECO:0000256" key="9">
    <source>
        <dbReference type="SAM" id="MobiDB-lite"/>
    </source>
</evidence>
<dbReference type="Gene3D" id="3.30.565.10">
    <property type="entry name" value="Histidine kinase-like ATPase, C-terminal domain"/>
    <property type="match status" value="1"/>
</dbReference>
<dbReference type="EnsemblProtists" id="EKX31793">
    <property type="protein sequence ID" value="EKX31793"/>
    <property type="gene ID" value="GUITHDRAFT_122016"/>
</dbReference>
<feature type="domain" description="Response regulatory" evidence="12">
    <location>
        <begin position="868"/>
        <end position="991"/>
    </location>
</feature>
<reference evidence="14" key="3">
    <citation type="submission" date="2016-03" db="UniProtKB">
        <authorList>
            <consortium name="EnsemblProtists"/>
        </authorList>
    </citation>
    <scope>IDENTIFICATION</scope>
</reference>
<dbReference type="SUPFAM" id="SSF81321">
    <property type="entry name" value="Family A G protein-coupled receptor-like"/>
    <property type="match status" value="1"/>
</dbReference>
<dbReference type="InterPro" id="IPR001789">
    <property type="entry name" value="Sig_transdc_resp-reg_receiver"/>
</dbReference>
<dbReference type="InterPro" id="IPR036097">
    <property type="entry name" value="HisK_dim/P_sf"/>
</dbReference>
<sequence length="998" mass="111030">MEKERREQQVFENLQVEGYADAEFLDKRPSCDSRMDEGLPEPLRPLSPPHESRSEAPLNQQEDHQRVPAFFRQSRHFSQSFKLPSLKQATQVDQKFMIRATMNDVPGLFLFALWLMVYVVFVYALRSYSSACANVQTDESEYYTMKKTMFVKILAVFLFSICILMDLSGMLFQISAKKRTLNSLVLFINLVACTVYLSYVTGVLPVLHDLEGRQMFIERYFQWMNTTPCMLFVLHALGSSMEKELVISFSSLFRVLISDELMILTGLVHAVVGNSMIGCVACFLSCCFFLDVLRGVHAFTNSSVARAATTYEIASLRSLEISTFLLWSVFPVVHLLHYGGFISTFQYDIAQTFVDILTKSVYTVTLLTGNFCILDTVAEVRIAQLQAEKETKHKNVIRTELMNQALQTAMLEAETSSRLSRHFLANISHELRTPLNSVVAFNSLLLESEDLSAAHKDYVRSSLTSADALLTVINQVLDYPKLEAKEDNEKEGKGGEEKEGSELMEEFSLLKLGEDLSDLIASCIKSDLDFAVDIQVSEADAELFLYGDAFHIRQCAMNLCDNAMKFSPEQGGEVTLRMRLSDLDEASSVCLLHVEVEDNGIGIPEDKLNLLFKPFSQVSSQYTRLHQGTGLGLAITKKLVDSMHGSISCQSRGAEAAKSRGGAAAGGTGTVFCITVPLHFTRQPVGVNSTLEIPGLQEGTVILATRKGPSSALIMRLCKERKVRVVDLRQDKGPVSKQLLVKLQAAVKAQGDRPFCVVVDMLVYEQLSAMATELSCLKSFLILGGMTSQLCLLKKKRHDEASNVIPLPIKPSVLFSKIFSSFTEEKKSPALPSFPYAAKVAKETVSSGNVPALEEAVKKEAEEDNRMRILVVEDQIANQKVAVALLQRVFGKDKVAVDIANNGEEGVAAASSGSYDLILMDIQMPIMDGLEASRKIREWEKEKDRKKICIIAVTAHTSPAHVEECMQAGMDRHFSKPLSLSLMRSIVEDFDDWKGSRV</sequence>
<dbReference type="SMART" id="SM00448">
    <property type="entry name" value="REC"/>
    <property type="match status" value="1"/>
</dbReference>
<dbReference type="AlphaFoldDB" id="L1I6C2"/>
<protein>
    <recommendedName>
        <fullName evidence="16">Histidine kinase</fullName>
    </recommendedName>
</protein>
<dbReference type="SMART" id="SM01021">
    <property type="entry name" value="Bac_rhodopsin"/>
    <property type="match status" value="1"/>
</dbReference>
<feature type="compositionally biased region" description="Basic and acidic residues" evidence="9">
    <location>
        <begin position="25"/>
        <end position="37"/>
    </location>
</feature>
<dbReference type="eggNOG" id="KOG0519">
    <property type="taxonomic scope" value="Eukaryota"/>
</dbReference>